<evidence type="ECO:0000313" key="4">
    <source>
        <dbReference type="EMBL" id="KAK1747311.1"/>
    </source>
</evidence>
<comment type="caution">
    <text evidence="4">The sequence shown here is derived from an EMBL/GenBank/DDBJ whole genome shotgun (WGS) entry which is preliminary data.</text>
</comment>
<keyword evidence="5" id="KW-1185">Reference proteome</keyword>
<dbReference type="Gene3D" id="4.10.1050.10">
    <property type="entry name" value="At2g23090-like"/>
    <property type="match status" value="1"/>
</dbReference>
<gene>
    <name evidence="3" type="ORF">QTG54_001273</name>
    <name evidence="4" type="ORF">QTG54_001274</name>
    <name evidence="2" type="ORF">QTG54_011939</name>
</gene>
<feature type="compositionally biased region" description="Basic and acidic residues" evidence="1">
    <location>
        <begin position="1"/>
        <end position="10"/>
    </location>
</feature>
<proteinExistence type="predicted"/>
<evidence type="ECO:0000256" key="1">
    <source>
        <dbReference type="SAM" id="MobiDB-lite"/>
    </source>
</evidence>
<evidence type="ECO:0000313" key="2">
    <source>
        <dbReference type="EMBL" id="KAK1737072.1"/>
    </source>
</evidence>
<feature type="region of interest" description="Disordered" evidence="1">
    <location>
        <begin position="1"/>
        <end position="23"/>
    </location>
</feature>
<feature type="region of interest" description="Disordered" evidence="1">
    <location>
        <begin position="87"/>
        <end position="132"/>
    </location>
</feature>
<accession>A0AAD9DGV8</accession>
<dbReference type="EMBL" id="JATAAI010000026">
    <property type="protein sequence ID" value="KAK1737072.1"/>
    <property type="molecule type" value="Genomic_DNA"/>
</dbReference>
<dbReference type="EMBL" id="JATAAI010000002">
    <property type="protein sequence ID" value="KAK1747311.1"/>
    <property type="molecule type" value="Genomic_DNA"/>
</dbReference>
<sequence length="132" mass="13886">MPESHKAENARRKKQNIAAGIGDESGRIVRVKAEAKMGRCIECQAELKITKTNTELKLHSENKHGKTIDICFPGAEAISAEMKNAVAGGKKGNDAKASSGKGGKKASKENLDDLLMAGMAGGPGAKKKKGKK</sequence>
<reference evidence="4" key="1">
    <citation type="submission" date="2023-06" db="EMBL/GenBank/DDBJ databases">
        <title>Survivors Of The Sea: Transcriptome response of Skeletonema marinoi to long-term dormancy.</title>
        <authorList>
            <person name="Pinder M.I.M."/>
            <person name="Kourtchenko O."/>
            <person name="Robertson E.K."/>
            <person name="Larsson T."/>
            <person name="Maumus F."/>
            <person name="Osuna-Cruz C.M."/>
            <person name="Vancaester E."/>
            <person name="Stenow R."/>
            <person name="Vandepoele K."/>
            <person name="Ploug H."/>
            <person name="Bruchert V."/>
            <person name="Godhe A."/>
            <person name="Topel M."/>
        </authorList>
    </citation>
    <scope>NUCLEOTIDE SEQUENCE</scope>
    <source>
        <strain evidence="4">R05AC</strain>
    </source>
</reference>
<name>A0AAD9DGV8_9STRA</name>
<dbReference type="InterPro" id="IPR026939">
    <property type="entry name" value="ZNF706/At2g23090_sf"/>
</dbReference>
<evidence type="ECO:0000313" key="3">
    <source>
        <dbReference type="EMBL" id="KAK1747310.1"/>
    </source>
</evidence>
<dbReference type="Proteomes" id="UP001224775">
    <property type="component" value="Unassembled WGS sequence"/>
</dbReference>
<dbReference type="SUPFAM" id="SSF118359">
    <property type="entry name" value="Expressed protein At2g23090/F21P24.15"/>
    <property type="match status" value="1"/>
</dbReference>
<evidence type="ECO:0000313" key="5">
    <source>
        <dbReference type="Proteomes" id="UP001224775"/>
    </source>
</evidence>
<dbReference type="EMBL" id="JATAAI010000002">
    <property type="protein sequence ID" value="KAK1747310.1"/>
    <property type="molecule type" value="Genomic_DNA"/>
</dbReference>
<protein>
    <submittedName>
        <fullName evidence="4">Uncharacterized protein</fullName>
    </submittedName>
</protein>
<organism evidence="4 5">
    <name type="scientific">Skeletonema marinoi</name>
    <dbReference type="NCBI Taxonomy" id="267567"/>
    <lineage>
        <taxon>Eukaryota</taxon>
        <taxon>Sar</taxon>
        <taxon>Stramenopiles</taxon>
        <taxon>Ochrophyta</taxon>
        <taxon>Bacillariophyta</taxon>
        <taxon>Coscinodiscophyceae</taxon>
        <taxon>Thalassiosirophycidae</taxon>
        <taxon>Thalassiosirales</taxon>
        <taxon>Skeletonemataceae</taxon>
        <taxon>Skeletonema</taxon>
        <taxon>Skeletonema marinoi-dohrnii complex</taxon>
    </lineage>
</organism>
<dbReference type="AlphaFoldDB" id="A0AAD9DGV8"/>